<dbReference type="SUPFAM" id="SSF53474">
    <property type="entry name" value="alpha/beta-Hydrolases"/>
    <property type="match status" value="1"/>
</dbReference>
<dbReference type="PANTHER" id="PTHR11802">
    <property type="entry name" value="SERINE PROTEASE FAMILY S10 SERINE CARBOXYPEPTIDASE"/>
    <property type="match status" value="1"/>
</dbReference>
<evidence type="ECO:0000313" key="5">
    <source>
        <dbReference type="Proteomes" id="UP000075714"/>
    </source>
</evidence>
<keyword evidence="5" id="KW-1185">Reference proteome</keyword>
<gene>
    <name evidence="4" type="ORF">GPECTOR_44g8</name>
</gene>
<dbReference type="Pfam" id="PF00450">
    <property type="entry name" value="Peptidase_S10"/>
    <property type="match status" value="2"/>
</dbReference>
<evidence type="ECO:0000313" key="4">
    <source>
        <dbReference type="EMBL" id="KXZ46405.1"/>
    </source>
</evidence>
<dbReference type="Gene3D" id="3.40.50.1820">
    <property type="entry name" value="alpha/beta hydrolase"/>
    <property type="match status" value="1"/>
</dbReference>
<dbReference type="Proteomes" id="UP000075714">
    <property type="component" value="Unassembled WGS sequence"/>
</dbReference>
<dbReference type="InterPro" id="IPR029058">
    <property type="entry name" value="AB_hydrolase_fold"/>
</dbReference>
<dbReference type="AlphaFoldDB" id="A0A150GA15"/>
<dbReference type="InterPro" id="IPR018202">
    <property type="entry name" value="Ser_caboxypep_ser_AS"/>
</dbReference>
<dbReference type="OrthoDB" id="443318at2759"/>
<feature type="compositionally biased region" description="Basic and acidic residues" evidence="3">
    <location>
        <begin position="445"/>
        <end position="455"/>
    </location>
</feature>
<comment type="caution">
    <text evidence="4">The sequence shown here is derived from an EMBL/GenBank/DDBJ whole genome shotgun (WGS) entry which is preliminary data.</text>
</comment>
<dbReference type="PANTHER" id="PTHR11802:SF449">
    <property type="entry name" value="CARBOXYPEPTIDASE"/>
    <property type="match status" value="1"/>
</dbReference>
<protein>
    <recommendedName>
        <fullName evidence="2">Carboxypeptidase</fullName>
        <ecNumber evidence="2">3.4.16.-</ecNumber>
    </recommendedName>
</protein>
<accession>A0A150GA15</accession>
<proteinExistence type="inferred from homology"/>
<dbReference type="STRING" id="33097.A0A150GA15"/>
<dbReference type="PRINTS" id="PR00724">
    <property type="entry name" value="CRBOXYPTASEC"/>
</dbReference>
<evidence type="ECO:0000256" key="1">
    <source>
        <dbReference type="ARBA" id="ARBA00009431"/>
    </source>
</evidence>
<keyword evidence="2" id="KW-0121">Carboxypeptidase</keyword>
<comment type="similarity">
    <text evidence="1 2">Belongs to the peptidase S10 family.</text>
</comment>
<evidence type="ECO:0000256" key="3">
    <source>
        <dbReference type="SAM" id="MobiDB-lite"/>
    </source>
</evidence>
<keyword evidence="2" id="KW-0378">Hydrolase</keyword>
<dbReference type="GO" id="GO:0006508">
    <property type="term" value="P:proteolysis"/>
    <property type="evidence" value="ECO:0007669"/>
    <property type="project" value="UniProtKB-KW"/>
</dbReference>
<name>A0A150GA15_GONPE</name>
<keyword evidence="2" id="KW-0645">Protease</keyword>
<sequence>MAARESFAPLLLLLATVLSAAAVCRAARYGALVDVRQGHLESVSAIKPTYSGYLPVDPDGSAIYYAYYEAQQRGEDVGEPPIVLWLQGGPGCASTFGGFYELGPWSVTPDLSVVRNEGTWNRLFGLLLVDQPVGTGFSPATRGSASIPVDEMGMAAHLYAALQGFFTGHAGLAGRPLFITGESYAGKYVPSIAHYIFQAAEDATLDSTANRPTAGVAAEAPPPLLRKRALPPDTAPPLFRLAGVAIGNGLTDPRAQTQTLAAAAYYAGLLPPALRDEVAGRAAAVVALIDEGKWTEAHDTREELRRFITNVTGLGTMFDTRRTEEYDPTKSVDRFLNLPEVKEALRALPNITYVSCSDAVRAAMGADVMRSVKHLLPDILARIPVLLYQGQYDILDGVASVTSWLSNLEWPGAKEFGAAKGELWYLRHAGRLAGAGTAEASARGEGGRGRGRSDGDATTQVAGWVRSASRLTHAVVYRAGHMVPRDQPAAAQQLLEDWVARALDG</sequence>
<feature type="chain" id="PRO_5007358517" description="Carboxypeptidase" evidence="2">
    <location>
        <begin position="27"/>
        <end position="505"/>
    </location>
</feature>
<keyword evidence="2" id="KW-0732">Signal</keyword>
<dbReference type="PROSITE" id="PS00131">
    <property type="entry name" value="CARBOXYPEPT_SER_SER"/>
    <property type="match status" value="1"/>
</dbReference>
<dbReference type="InterPro" id="IPR001563">
    <property type="entry name" value="Peptidase_S10"/>
</dbReference>
<evidence type="ECO:0000256" key="2">
    <source>
        <dbReference type="RuleBase" id="RU361156"/>
    </source>
</evidence>
<organism evidence="4 5">
    <name type="scientific">Gonium pectorale</name>
    <name type="common">Green alga</name>
    <dbReference type="NCBI Taxonomy" id="33097"/>
    <lineage>
        <taxon>Eukaryota</taxon>
        <taxon>Viridiplantae</taxon>
        <taxon>Chlorophyta</taxon>
        <taxon>core chlorophytes</taxon>
        <taxon>Chlorophyceae</taxon>
        <taxon>CS clade</taxon>
        <taxon>Chlamydomonadales</taxon>
        <taxon>Volvocaceae</taxon>
        <taxon>Gonium</taxon>
    </lineage>
</organism>
<dbReference type="GO" id="GO:0004185">
    <property type="term" value="F:serine-type carboxypeptidase activity"/>
    <property type="evidence" value="ECO:0007669"/>
    <property type="project" value="UniProtKB-UniRule"/>
</dbReference>
<dbReference type="EMBL" id="LSYV01000045">
    <property type="protein sequence ID" value="KXZ46405.1"/>
    <property type="molecule type" value="Genomic_DNA"/>
</dbReference>
<feature type="region of interest" description="Disordered" evidence="3">
    <location>
        <begin position="437"/>
        <end position="458"/>
    </location>
</feature>
<reference evidence="5" key="1">
    <citation type="journal article" date="2016" name="Nat. Commun.">
        <title>The Gonium pectorale genome demonstrates co-option of cell cycle regulation during the evolution of multicellularity.</title>
        <authorList>
            <person name="Hanschen E.R."/>
            <person name="Marriage T.N."/>
            <person name="Ferris P.J."/>
            <person name="Hamaji T."/>
            <person name="Toyoda A."/>
            <person name="Fujiyama A."/>
            <person name="Neme R."/>
            <person name="Noguchi H."/>
            <person name="Minakuchi Y."/>
            <person name="Suzuki M."/>
            <person name="Kawai-Toyooka H."/>
            <person name="Smith D.R."/>
            <person name="Sparks H."/>
            <person name="Anderson J."/>
            <person name="Bakaric R."/>
            <person name="Luria V."/>
            <person name="Karger A."/>
            <person name="Kirschner M.W."/>
            <person name="Durand P.M."/>
            <person name="Michod R.E."/>
            <person name="Nozaki H."/>
            <person name="Olson B.J."/>
        </authorList>
    </citation>
    <scope>NUCLEOTIDE SEQUENCE [LARGE SCALE GENOMIC DNA]</scope>
    <source>
        <strain evidence="5">NIES-2863</strain>
    </source>
</reference>
<feature type="signal peptide" evidence="2">
    <location>
        <begin position="1"/>
        <end position="26"/>
    </location>
</feature>
<dbReference type="EC" id="3.4.16.-" evidence="2"/>